<organism evidence="1 2">
    <name type="scientific">Bremia lactucae</name>
    <name type="common">Lettuce downy mildew</name>
    <dbReference type="NCBI Taxonomy" id="4779"/>
    <lineage>
        <taxon>Eukaryota</taxon>
        <taxon>Sar</taxon>
        <taxon>Stramenopiles</taxon>
        <taxon>Oomycota</taxon>
        <taxon>Peronosporomycetes</taxon>
        <taxon>Peronosporales</taxon>
        <taxon>Peronosporaceae</taxon>
        <taxon>Bremia</taxon>
    </lineage>
</organism>
<reference evidence="1 2" key="1">
    <citation type="journal article" date="2021" name="Genome Biol.">
        <title>AFLAP: assembly-free linkage analysis pipeline using k-mers from genome sequencing data.</title>
        <authorList>
            <person name="Fletcher K."/>
            <person name="Zhang L."/>
            <person name="Gil J."/>
            <person name="Han R."/>
            <person name="Cavanaugh K."/>
            <person name="Michelmore R."/>
        </authorList>
    </citation>
    <scope>NUCLEOTIDE SEQUENCE [LARGE SCALE GENOMIC DNA]</scope>
    <source>
        <strain evidence="1 2">SF5</strain>
    </source>
</reference>
<protein>
    <submittedName>
        <fullName evidence="1">Uncharacterized protein</fullName>
    </submittedName>
</protein>
<proteinExistence type="predicted"/>
<dbReference type="RefSeq" id="XP_067814940.1">
    <property type="nucleotide sequence ID" value="XM_067961999.1"/>
</dbReference>
<evidence type="ECO:0000313" key="1">
    <source>
        <dbReference type="EMBL" id="TDH65441.1"/>
    </source>
</evidence>
<name>A0A976FEV1_BRELC</name>
<gene>
    <name evidence="1" type="ORF">CCR75_003908</name>
</gene>
<dbReference type="AlphaFoldDB" id="A0A976FEV1"/>
<sequence>MFVFEAVHCGALALADVTTKTNLPFDELTVVAGRIQNSCQLTCLGGRLKRDGKRRLLVIPLRQAHGSSTPSAQVLNVGKVAVNFLHGVRDCFPSLVKKDIKTDESDLDSDEEEGYKKKKYDNNAKSPADAMAIEVQRLEAEAVEYMNLIEVKILASLDDLFNAFQISDPIYIKTLLRHDPSVPSECQLLCIDCPPLGLSKPGVQQAVSHVFSTSKFLPEPYNCGVMFSEMALTNEITQFLHIPIPRSPIKLALKGQGKVHIQESFQDATVLTFGTKREVTVYNGGKTCEEMVENIRMRHASGTFCTLVLPTKTWQQLVDEYKLIVPQASELRGKLRLRRLTGNAPCGASTELLLESL</sequence>
<comment type="caution">
    <text evidence="1">The sequence shown here is derived from an EMBL/GenBank/DDBJ whole genome shotgun (WGS) entry which is preliminary data.</text>
</comment>
<evidence type="ECO:0000313" key="2">
    <source>
        <dbReference type="Proteomes" id="UP000294530"/>
    </source>
</evidence>
<dbReference type="OrthoDB" id="78188at2759"/>
<dbReference type="EMBL" id="SHOA02000013">
    <property type="protein sequence ID" value="TDH65441.1"/>
    <property type="molecule type" value="Genomic_DNA"/>
</dbReference>
<dbReference type="Proteomes" id="UP000294530">
    <property type="component" value="Unassembled WGS sequence"/>
</dbReference>
<dbReference type="KEGG" id="blac:94347670"/>
<dbReference type="GeneID" id="94347670"/>
<accession>A0A976FEV1</accession>
<keyword evidence="2" id="KW-1185">Reference proteome</keyword>